<evidence type="ECO:0000313" key="1">
    <source>
        <dbReference type="EMBL" id="KAA6312983.1"/>
    </source>
</evidence>
<protein>
    <submittedName>
        <fullName evidence="1">Uncharacterized protein</fullName>
    </submittedName>
</protein>
<gene>
    <name evidence="1" type="ORF">EZS27_036172</name>
</gene>
<accession>A0A5J4PXC3</accession>
<comment type="caution">
    <text evidence="1">The sequence shown here is derived from an EMBL/GenBank/DDBJ whole genome shotgun (WGS) entry which is preliminary data.</text>
</comment>
<sequence length="215" mass="24615">MSGSFNPEYINSTLQILERRCLTLLSQVYCVTKSNGNISIDWEEEDISKELLLSLNTNRKRLEWQIDIVPEHRLYKNDGIAAKSASKIDFRFSGWTANQWEYFAEAKNLIEVDSFKVGRKTKISATKLHKRYIKTGIDNYVSGKYPSNGCLIGYVLQGKIDNIISCLNDCLCNANRVSEILKQQSLGLDEFDSCYVSIHDNSYSIKHLMLDYTSN</sequence>
<reference evidence="1" key="1">
    <citation type="submission" date="2019-03" db="EMBL/GenBank/DDBJ databases">
        <title>Single cell metagenomics reveals metabolic interactions within the superorganism composed of flagellate Streblomastix strix and complex community of Bacteroidetes bacteria on its surface.</title>
        <authorList>
            <person name="Treitli S.C."/>
            <person name="Kolisko M."/>
            <person name="Husnik F."/>
            <person name="Keeling P."/>
            <person name="Hampl V."/>
        </authorList>
    </citation>
    <scope>NUCLEOTIDE SEQUENCE</scope>
    <source>
        <strain evidence="1">STM</strain>
    </source>
</reference>
<proteinExistence type="predicted"/>
<dbReference type="AlphaFoldDB" id="A0A5J4PXC3"/>
<name>A0A5J4PXC3_9ZZZZ</name>
<dbReference type="EMBL" id="SNRY01006267">
    <property type="protein sequence ID" value="KAA6312983.1"/>
    <property type="molecule type" value="Genomic_DNA"/>
</dbReference>
<organism evidence="1">
    <name type="scientific">termite gut metagenome</name>
    <dbReference type="NCBI Taxonomy" id="433724"/>
    <lineage>
        <taxon>unclassified sequences</taxon>
        <taxon>metagenomes</taxon>
        <taxon>organismal metagenomes</taxon>
    </lineage>
</organism>